<dbReference type="Proteomes" id="UP001166286">
    <property type="component" value="Unassembled WGS sequence"/>
</dbReference>
<dbReference type="InterPro" id="IPR011990">
    <property type="entry name" value="TPR-like_helical_dom_sf"/>
</dbReference>
<dbReference type="GO" id="GO:0007005">
    <property type="term" value="P:mitochondrion organization"/>
    <property type="evidence" value="ECO:0007669"/>
    <property type="project" value="TreeGrafter"/>
</dbReference>
<proteinExistence type="predicted"/>
<sequence length="825" mass="93819">MLNRLVDIPRSRPLLPYLLQTQFERTCNTYCNYSSATSISHELPISGGSSTLFCARQAQTSAAAENGSRVAFQDPPHGTAQKNDGRSRVEESVISSDGTSRCVSRARVRRVIDKSYTGPMRGLTLPSTGVRQGRPRLKVKNNGYRGWRETSWKPVKPDKPMIGAHFVSLGSWLHDIKRHDSGLTQQSAEALLQSPKSTPWDSEVSPKSTEASPETLDAGFEEVDRRWFFRISRLLHGRKVHIPMTPHIACFLSRHTGIRIRNTAEARRLQKPPNRNFLWQETALWCLQRSPMIAMRLLISTLHGRSRPKRSIVAECLNFLARYYLYNVSRPGTHVLNALWHLTSKFIERDDVKNIRTYTVPDSLVRLFLLYCNEVGVLAFYKRLSTNKIALHSYGMLHFLERFVHMGRYDLCLKLLATISSTGFSLAHPKVQGLCAKLLRVPWEVKEPYALSSWILTRMLELGVQPSTNMYNAMVQNAIEAHDFDTMLELYDFAKRGQFGIDSLSRGLMLKAAKDSGNVEMLNIVLREASEDPEVVKNTYLAGTILHIICIFSPDNEYSSMLDFYKRHFDLRPLRELKLCGPKTKSLTGTGIVPIQPSHFVLGQMVAAYNKLPRAADHLITRYNIYHDLVRRNHPLIAPLARYEYVSNSFVRAFGRELETLPHCITVIKHMLEEPPSPALSGYAAPTVRTWNILAASYFRHNQAIAAEKVISMMYERGLEPNKVTRNTMVQGYSARQDVESAVNELRRMEAVGYEVDDFTLKGLGKIWDRNRLIKALKNSMSADQAAERESQDVYAPLPLEDANLTGKYLNVPMEDAKFMVEEKR</sequence>
<dbReference type="Gene3D" id="1.25.40.10">
    <property type="entry name" value="Tetratricopeptide repeat domain"/>
    <property type="match status" value="2"/>
</dbReference>
<accession>A0AA39R6H2</accession>
<evidence type="ECO:0000256" key="1">
    <source>
        <dbReference type="PROSITE-ProRule" id="PRU00708"/>
    </source>
</evidence>
<dbReference type="PROSITE" id="PS51375">
    <property type="entry name" value="PPR"/>
    <property type="match status" value="1"/>
</dbReference>
<feature type="compositionally biased region" description="Polar residues" evidence="2">
    <location>
        <begin position="193"/>
        <end position="212"/>
    </location>
</feature>
<dbReference type="PANTHER" id="PTHR47934">
    <property type="entry name" value="PENTATRICOPEPTIDE REPEAT-CONTAINING PROTEIN PET309, MITOCHONDRIAL"/>
    <property type="match status" value="1"/>
</dbReference>
<dbReference type="EMBL" id="JAFEKC020000005">
    <property type="protein sequence ID" value="KAK0514614.1"/>
    <property type="molecule type" value="Genomic_DNA"/>
</dbReference>
<dbReference type="GO" id="GO:0003729">
    <property type="term" value="F:mRNA binding"/>
    <property type="evidence" value="ECO:0007669"/>
    <property type="project" value="TreeGrafter"/>
</dbReference>
<comment type="caution">
    <text evidence="3">The sequence shown here is derived from an EMBL/GenBank/DDBJ whole genome shotgun (WGS) entry which is preliminary data.</text>
</comment>
<dbReference type="InterPro" id="IPR002885">
    <property type="entry name" value="PPR_rpt"/>
</dbReference>
<evidence type="ECO:0008006" key="5">
    <source>
        <dbReference type="Google" id="ProtNLM"/>
    </source>
</evidence>
<evidence type="ECO:0000256" key="2">
    <source>
        <dbReference type="SAM" id="MobiDB-lite"/>
    </source>
</evidence>
<reference evidence="3" key="1">
    <citation type="submission" date="2023-03" db="EMBL/GenBank/DDBJ databases">
        <title>Complete genome of Cladonia borealis.</title>
        <authorList>
            <person name="Park H."/>
        </authorList>
    </citation>
    <scope>NUCLEOTIDE SEQUENCE</scope>
    <source>
        <strain evidence="3">ANT050790</strain>
    </source>
</reference>
<feature type="repeat" description="PPR" evidence="1">
    <location>
        <begin position="687"/>
        <end position="721"/>
    </location>
</feature>
<dbReference type="Pfam" id="PF13041">
    <property type="entry name" value="PPR_2"/>
    <property type="match status" value="1"/>
</dbReference>
<evidence type="ECO:0000313" key="4">
    <source>
        <dbReference type="Proteomes" id="UP001166286"/>
    </source>
</evidence>
<dbReference type="NCBIfam" id="TIGR00756">
    <property type="entry name" value="PPR"/>
    <property type="match status" value="1"/>
</dbReference>
<feature type="region of interest" description="Disordered" evidence="2">
    <location>
        <begin position="193"/>
        <end position="215"/>
    </location>
</feature>
<dbReference type="AlphaFoldDB" id="A0AA39R6H2"/>
<dbReference type="GO" id="GO:0006396">
    <property type="term" value="P:RNA processing"/>
    <property type="evidence" value="ECO:0007669"/>
    <property type="project" value="TreeGrafter"/>
</dbReference>
<name>A0AA39R6H2_9LECA</name>
<protein>
    <recommendedName>
        <fullName evidence="5">Pentatricopeptide repeat protein</fullName>
    </recommendedName>
</protein>
<gene>
    <name evidence="3" type="ORF">JMJ35_003231</name>
</gene>
<dbReference type="PANTHER" id="PTHR47934:SF6">
    <property type="entry name" value="MITOCHONDRIAL GROUP I INTRON SPLICING FACTOR CCM1-RELATED"/>
    <property type="match status" value="1"/>
</dbReference>
<dbReference type="InterPro" id="IPR051114">
    <property type="entry name" value="Mito_RNA_Proc_CCM1"/>
</dbReference>
<evidence type="ECO:0000313" key="3">
    <source>
        <dbReference type="EMBL" id="KAK0514614.1"/>
    </source>
</evidence>
<keyword evidence="4" id="KW-1185">Reference proteome</keyword>
<feature type="region of interest" description="Disordered" evidence="2">
    <location>
        <begin position="66"/>
        <end position="96"/>
    </location>
</feature>
<dbReference type="GO" id="GO:0005739">
    <property type="term" value="C:mitochondrion"/>
    <property type="evidence" value="ECO:0007669"/>
    <property type="project" value="TreeGrafter"/>
</dbReference>
<organism evidence="3 4">
    <name type="scientific">Cladonia borealis</name>
    <dbReference type="NCBI Taxonomy" id="184061"/>
    <lineage>
        <taxon>Eukaryota</taxon>
        <taxon>Fungi</taxon>
        <taxon>Dikarya</taxon>
        <taxon>Ascomycota</taxon>
        <taxon>Pezizomycotina</taxon>
        <taxon>Lecanoromycetes</taxon>
        <taxon>OSLEUM clade</taxon>
        <taxon>Lecanoromycetidae</taxon>
        <taxon>Lecanorales</taxon>
        <taxon>Lecanorineae</taxon>
        <taxon>Cladoniaceae</taxon>
        <taxon>Cladonia</taxon>
    </lineage>
</organism>